<dbReference type="EMBL" id="CDMZ01000808">
    <property type="protein sequence ID" value="CEM21878.1"/>
    <property type="molecule type" value="Genomic_DNA"/>
</dbReference>
<feature type="region of interest" description="Disordered" evidence="1">
    <location>
        <begin position="69"/>
        <end position="93"/>
    </location>
</feature>
<protein>
    <recommendedName>
        <fullName evidence="4">CS domain-containing protein</fullName>
    </recommendedName>
</protein>
<dbReference type="VEuPathDB" id="CryptoDB:Cvel_19765"/>
<keyword evidence="2" id="KW-0732">Signal</keyword>
<feature type="signal peptide" evidence="2">
    <location>
        <begin position="1"/>
        <end position="20"/>
    </location>
</feature>
<sequence>MRGSLSRIPLLSGLLLAVSSFRLLLPQTTEWQPNRLFHQQLYVDPQSHTLTFPHRFWQHRPSFSRLYASDSTEDGKEEVDDSKSPSPETALETDSEFFNRTLSDPRLSYLTQELSMEKLAGGRILKKTLKEGDKARGKVSLRDVCSLEYNITCWEDPNHRILSNASLATQFPIVYAIPGEMCNLGQGLRDESGDWILPPYSHLRYRVRLMNFADHQSAYNIPMQEVLKSIPATKEPSLSADQRKEMAKERIYRDIARGRSPFIDDIGANKEKVKEHMKARYGLDDQGRKQHGYTRGFAEAHLKRLEKGGFGNTLAHDTQSIAGCSDRYLWKENAYQIEVLMVLPHFISSPRDIDLTVKNKHISVFAAGEEILEGPLYSEVRPDSVIWALNEAASAVTGQAGKLRLLQTSASSRGTATEGRAVVFGEDVAVEGTDVPQQSDEVASLRAWELSEVVREFRDRMKDRDQVRNAVELMRDWENVPGLQMTIEKREPALWGAFLKNE</sequence>
<dbReference type="Gene3D" id="2.60.40.790">
    <property type="match status" value="1"/>
</dbReference>
<evidence type="ECO:0008006" key="4">
    <source>
        <dbReference type="Google" id="ProtNLM"/>
    </source>
</evidence>
<evidence type="ECO:0000313" key="3">
    <source>
        <dbReference type="EMBL" id="CEM21878.1"/>
    </source>
</evidence>
<reference evidence="3" key="1">
    <citation type="submission" date="2014-11" db="EMBL/GenBank/DDBJ databases">
        <authorList>
            <person name="Otto D Thomas"/>
            <person name="Naeem Raeece"/>
        </authorList>
    </citation>
    <scope>NUCLEOTIDE SEQUENCE</scope>
</reference>
<evidence type="ECO:0000256" key="1">
    <source>
        <dbReference type="SAM" id="MobiDB-lite"/>
    </source>
</evidence>
<gene>
    <name evidence="3" type="ORF">Cvel_19765</name>
</gene>
<feature type="compositionally biased region" description="Acidic residues" evidence="1">
    <location>
        <begin position="71"/>
        <end position="80"/>
    </location>
</feature>
<dbReference type="SUPFAM" id="SSF49764">
    <property type="entry name" value="HSP20-like chaperones"/>
    <property type="match status" value="1"/>
</dbReference>
<evidence type="ECO:0000256" key="2">
    <source>
        <dbReference type="SAM" id="SignalP"/>
    </source>
</evidence>
<feature type="chain" id="PRO_5005189370" description="CS domain-containing protein" evidence="2">
    <location>
        <begin position="21"/>
        <end position="502"/>
    </location>
</feature>
<dbReference type="InterPro" id="IPR008978">
    <property type="entry name" value="HSP20-like_chaperone"/>
</dbReference>
<dbReference type="AlphaFoldDB" id="A0A0G4G1I1"/>
<proteinExistence type="predicted"/>
<name>A0A0G4G1I1_9ALVE</name>
<accession>A0A0G4G1I1</accession>
<organism evidence="3">
    <name type="scientific">Chromera velia CCMP2878</name>
    <dbReference type="NCBI Taxonomy" id="1169474"/>
    <lineage>
        <taxon>Eukaryota</taxon>
        <taxon>Sar</taxon>
        <taxon>Alveolata</taxon>
        <taxon>Colpodellida</taxon>
        <taxon>Chromeraceae</taxon>
        <taxon>Chromera</taxon>
    </lineage>
</organism>